<evidence type="ECO:0000256" key="1">
    <source>
        <dbReference type="SAM" id="MobiDB-lite"/>
    </source>
</evidence>
<proteinExistence type="predicted"/>
<reference evidence="2 3" key="1">
    <citation type="submission" date="2020-07" db="EMBL/GenBank/DDBJ databases">
        <authorList>
            <person name="Feng X."/>
        </authorList>
    </citation>
    <scope>NUCLEOTIDE SEQUENCE [LARGE SCALE GENOMIC DNA]</scope>
    <source>
        <strain evidence="2 3">JCM31066</strain>
    </source>
</reference>
<keyword evidence="3" id="KW-1185">Reference proteome</keyword>
<sequence>MDELARQRFGKGVRSLNKLEASGLIDELLERHGGKGQAARSPRRGSTRRTAPVGRVP</sequence>
<accession>A0A842HJL2</accession>
<dbReference type="EMBL" id="JACHVB010000048">
    <property type="protein sequence ID" value="MBC2595677.1"/>
    <property type="molecule type" value="Genomic_DNA"/>
</dbReference>
<feature type="region of interest" description="Disordered" evidence="1">
    <location>
        <begin position="30"/>
        <end position="57"/>
    </location>
</feature>
<dbReference type="Proteomes" id="UP000546464">
    <property type="component" value="Unassembled WGS sequence"/>
</dbReference>
<dbReference type="AlphaFoldDB" id="A0A842HJL2"/>
<evidence type="ECO:0000313" key="2">
    <source>
        <dbReference type="EMBL" id="MBC2595677.1"/>
    </source>
</evidence>
<gene>
    <name evidence="2" type="ORF">H5P28_15520</name>
</gene>
<comment type="caution">
    <text evidence="2">The sequence shown here is derived from an EMBL/GenBank/DDBJ whole genome shotgun (WGS) entry which is preliminary data.</text>
</comment>
<name>A0A842HJL2_9BACT</name>
<protein>
    <submittedName>
        <fullName evidence="2">Uncharacterized protein</fullName>
    </submittedName>
</protein>
<evidence type="ECO:0000313" key="3">
    <source>
        <dbReference type="Proteomes" id="UP000546464"/>
    </source>
</evidence>
<dbReference type="RefSeq" id="WP_185676624.1">
    <property type="nucleotide sequence ID" value="NZ_JACHVB010000048.1"/>
</dbReference>
<organism evidence="2 3">
    <name type="scientific">Ruficoccus amylovorans</name>
    <dbReference type="NCBI Taxonomy" id="1804625"/>
    <lineage>
        <taxon>Bacteria</taxon>
        <taxon>Pseudomonadati</taxon>
        <taxon>Verrucomicrobiota</taxon>
        <taxon>Opitutia</taxon>
        <taxon>Puniceicoccales</taxon>
        <taxon>Cerasicoccaceae</taxon>
        <taxon>Ruficoccus</taxon>
    </lineage>
</organism>